<dbReference type="InterPro" id="IPR026022">
    <property type="entry name" value="PhoU_dom"/>
</dbReference>
<reference evidence="8 9" key="1">
    <citation type="submission" date="2018-06" db="EMBL/GenBank/DDBJ databases">
        <title>Comparative genomics of Brasilonema spp. strains.</title>
        <authorList>
            <person name="Alvarenga D.O."/>
            <person name="Fiore M.F."/>
            <person name="Varani A.M."/>
        </authorList>
    </citation>
    <scope>NUCLEOTIDE SEQUENCE [LARGE SCALE GENOMIC DNA]</scope>
    <source>
        <strain evidence="8 9">UFV-OR1</strain>
    </source>
</reference>
<evidence type="ECO:0000256" key="6">
    <source>
        <dbReference type="SAM" id="Phobius"/>
    </source>
</evidence>
<dbReference type="Gene3D" id="1.20.58.220">
    <property type="entry name" value="Phosphate transport system protein phou homolog 2, domain 2"/>
    <property type="match status" value="1"/>
</dbReference>
<dbReference type="NCBIfam" id="NF037997">
    <property type="entry name" value="Na_Pi_symport"/>
    <property type="match status" value="1"/>
</dbReference>
<evidence type="ECO:0000313" key="8">
    <source>
        <dbReference type="EMBL" id="NMF62721.1"/>
    </source>
</evidence>
<comment type="caution">
    <text evidence="8">The sequence shown here is derived from an EMBL/GenBank/DDBJ whole genome shotgun (WGS) entry which is preliminary data.</text>
</comment>
<protein>
    <submittedName>
        <fullName evidence="8">Na/Pi cotransporter family protein</fullName>
    </submittedName>
</protein>
<evidence type="ECO:0000256" key="2">
    <source>
        <dbReference type="ARBA" id="ARBA00022475"/>
    </source>
</evidence>
<proteinExistence type="predicted"/>
<dbReference type="PANTHER" id="PTHR10010:SF46">
    <property type="entry name" value="SODIUM-DEPENDENT PHOSPHATE TRANSPORT PROTEIN 2B"/>
    <property type="match status" value="1"/>
</dbReference>
<gene>
    <name evidence="8" type="ORF">DP115_07990</name>
</gene>
<evidence type="ECO:0000256" key="4">
    <source>
        <dbReference type="ARBA" id="ARBA00022989"/>
    </source>
</evidence>
<dbReference type="Proteomes" id="UP000762253">
    <property type="component" value="Unassembled WGS sequence"/>
</dbReference>
<feature type="transmembrane region" description="Helical" evidence="6">
    <location>
        <begin position="180"/>
        <end position="208"/>
    </location>
</feature>
<keyword evidence="4 6" id="KW-1133">Transmembrane helix</keyword>
<dbReference type="RefSeq" id="WP_169264323.1">
    <property type="nucleotide sequence ID" value="NZ_QMEC01000022.1"/>
</dbReference>
<feature type="transmembrane region" description="Helical" evidence="6">
    <location>
        <begin position="52"/>
        <end position="77"/>
    </location>
</feature>
<feature type="transmembrane region" description="Helical" evidence="6">
    <location>
        <begin position="141"/>
        <end position="159"/>
    </location>
</feature>
<dbReference type="Pfam" id="PF02690">
    <property type="entry name" value="Na_Pi_cotrans"/>
    <property type="match status" value="2"/>
</dbReference>
<keyword evidence="2" id="KW-1003">Cell membrane</keyword>
<evidence type="ECO:0000256" key="5">
    <source>
        <dbReference type="ARBA" id="ARBA00023136"/>
    </source>
</evidence>
<comment type="subcellular location">
    <subcellularLocation>
        <location evidence="1">Cell membrane</location>
        <topology evidence="1">Multi-pass membrane protein</topology>
    </subcellularLocation>
</comment>
<sequence length="543" mass="57626">MVKTNDPTIVLLLLFGGVMLLLYGVRLVTDAMERALGARLRLAMMTLAERPFAAFVTGVITTVLTQSSSATASVLVGLVSTQLVPLAAAAIMLQGAAVGSTLVVQLLAFHITDYALELLGLGAAVAIFTDRSTALRPIGRGIFSFGLVLVGLAMIDASSAPITASPITKAVLETLSSSPVILTLTGTILAIVFVSSTATIGLVLVLAAGGALPLSAALAMTLGANVGTTIAPLLTALNRGSITGRRLALIYVGTRLLGATVALFVLNPLTALLHSLPLSIAAVISLFHLGFNLLLALLFAPLVNQIAQLATTLLPEPTSTQKSGARYLDSAALSVPAVALGQAMREILRMADLAAQMLQLSIHAFEDAGKDIPKRIAQLDDHLDEIEIAIKRYLTQLDTNLMTQEQARREIVLLYICTDLEAIGDIIDKQLMRLVKRQRRKQIAFSNQEWNDLATYHGETMSLLQQALAGLASFDSMVANDVLLRRTSLTQTKRELHLQHLHRLRSGAASSLDASAIHLEVVNAMSSVISHTCSIARAVTGEF</sequence>
<keyword evidence="9" id="KW-1185">Reference proteome</keyword>
<name>A0ABX1M4V8_9CYAN</name>
<feature type="domain" description="PhoU" evidence="7">
    <location>
        <begin position="347"/>
        <end position="427"/>
    </location>
</feature>
<dbReference type="SUPFAM" id="SSF109755">
    <property type="entry name" value="PhoU-like"/>
    <property type="match status" value="1"/>
</dbReference>
<feature type="transmembrane region" description="Helical" evidence="6">
    <location>
        <begin position="278"/>
        <end position="300"/>
    </location>
</feature>
<organism evidence="8 9">
    <name type="scientific">Brasilonema octagenarum UFV-OR1</name>
    <dbReference type="NCBI Taxonomy" id="417115"/>
    <lineage>
        <taxon>Bacteria</taxon>
        <taxon>Bacillati</taxon>
        <taxon>Cyanobacteriota</taxon>
        <taxon>Cyanophyceae</taxon>
        <taxon>Nostocales</taxon>
        <taxon>Scytonemataceae</taxon>
        <taxon>Brasilonema</taxon>
        <taxon>Octagenarum group</taxon>
    </lineage>
</organism>
<evidence type="ECO:0000256" key="1">
    <source>
        <dbReference type="ARBA" id="ARBA00004651"/>
    </source>
</evidence>
<dbReference type="Pfam" id="PF01895">
    <property type="entry name" value="PhoU"/>
    <property type="match status" value="1"/>
</dbReference>
<accession>A0ABX1M4V8</accession>
<dbReference type="EMBL" id="QMEC01000022">
    <property type="protein sequence ID" value="NMF62721.1"/>
    <property type="molecule type" value="Genomic_DNA"/>
</dbReference>
<feature type="transmembrane region" description="Helical" evidence="6">
    <location>
        <begin position="111"/>
        <end position="129"/>
    </location>
</feature>
<evidence type="ECO:0000259" key="7">
    <source>
        <dbReference type="Pfam" id="PF01895"/>
    </source>
</evidence>
<evidence type="ECO:0000256" key="3">
    <source>
        <dbReference type="ARBA" id="ARBA00022692"/>
    </source>
</evidence>
<feature type="transmembrane region" description="Helical" evidence="6">
    <location>
        <begin position="12"/>
        <end position="31"/>
    </location>
</feature>
<keyword evidence="5 6" id="KW-0472">Membrane</keyword>
<feature type="transmembrane region" description="Helical" evidence="6">
    <location>
        <begin position="214"/>
        <end position="235"/>
    </location>
</feature>
<dbReference type="InterPro" id="IPR038078">
    <property type="entry name" value="PhoU-like_sf"/>
</dbReference>
<dbReference type="PANTHER" id="PTHR10010">
    <property type="entry name" value="SOLUTE CARRIER FAMILY 34 SODIUM PHOSPHATE , MEMBER 2-RELATED"/>
    <property type="match status" value="1"/>
</dbReference>
<keyword evidence="3 6" id="KW-0812">Transmembrane</keyword>
<dbReference type="InterPro" id="IPR003841">
    <property type="entry name" value="Na/Pi_transpt"/>
</dbReference>
<evidence type="ECO:0000313" key="9">
    <source>
        <dbReference type="Proteomes" id="UP000762253"/>
    </source>
</evidence>
<feature type="transmembrane region" description="Helical" evidence="6">
    <location>
        <begin position="247"/>
        <end position="266"/>
    </location>
</feature>